<comment type="caution">
    <text evidence="6">The sequence shown here is derived from an EMBL/GenBank/DDBJ whole genome shotgun (WGS) entry which is preliminary data.</text>
</comment>
<keyword evidence="1 4" id="KW-0378">Hydrolase</keyword>
<feature type="short sequence motif" description="GXGXXG" evidence="4">
    <location>
        <begin position="9"/>
        <end position="14"/>
    </location>
</feature>
<evidence type="ECO:0000313" key="7">
    <source>
        <dbReference type="Proteomes" id="UP000434036"/>
    </source>
</evidence>
<name>A0A6N8U7S5_9FIRM</name>
<proteinExistence type="predicted"/>
<feature type="short sequence motif" description="DGA/G" evidence="4">
    <location>
        <begin position="177"/>
        <end position="179"/>
    </location>
</feature>
<dbReference type="SUPFAM" id="SSF52151">
    <property type="entry name" value="FabD/lysophospholipase-like"/>
    <property type="match status" value="1"/>
</dbReference>
<evidence type="ECO:0000256" key="1">
    <source>
        <dbReference type="ARBA" id="ARBA00022801"/>
    </source>
</evidence>
<dbReference type="Proteomes" id="UP000434036">
    <property type="component" value="Unassembled WGS sequence"/>
</dbReference>
<dbReference type="CDD" id="cd07209">
    <property type="entry name" value="Pat_hypo_Ecoli_Z1214_like"/>
    <property type="match status" value="1"/>
</dbReference>
<feature type="domain" description="PNPLA" evidence="5">
    <location>
        <begin position="5"/>
        <end position="190"/>
    </location>
</feature>
<dbReference type="Gene3D" id="3.40.1090.10">
    <property type="entry name" value="Cytosolic phospholipase A2 catalytic domain"/>
    <property type="match status" value="1"/>
</dbReference>
<evidence type="ECO:0000256" key="4">
    <source>
        <dbReference type="PROSITE-ProRule" id="PRU01161"/>
    </source>
</evidence>
<reference evidence="6 7" key="1">
    <citation type="submission" date="2019-12" db="EMBL/GenBank/DDBJ databases">
        <authorList>
            <person name="Yang R."/>
        </authorList>
    </citation>
    <scope>NUCLEOTIDE SEQUENCE [LARGE SCALE GENOMIC DNA]</scope>
    <source>
        <strain evidence="6 7">DONG20-135</strain>
    </source>
</reference>
<dbReference type="InterPro" id="IPR002641">
    <property type="entry name" value="PNPLA_dom"/>
</dbReference>
<dbReference type="InterPro" id="IPR016035">
    <property type="entry name" value="Acyl_Trfase/lysoPLipase"/>
</dbReference>
<keyword evidence="2 4" id="KW-0442">Lipid degradation</keyword>
<dbReference type="InterPro" id="IPR050301">
    <property type="entry name" value="NTE"/>
</dbReference>
<keyword evidence="7" id="KW-1185">Reference proteome</keyword>
<dbReference type="PANTHER" id="PTHR14226">
    <property type="entry name" value="NEUROPATHY TARGET ESTERASE/SWISS CHEESE D.MELANOGASTER"/>
    <property type="match status" value="1"/>
</dbReference>
<evidence type="ECO:0000256" key="3">
    <source>
        <dbReference type="ARBA" id="ARBA00023098"/>
    </source>
</evidence>
<evidence type="ECO:0000256" key="2">
    <source>
        <dbReference type="ARBA" id="ARBA00022963"/>
    </source>
</evidence>
<dbReference type="PROSITE" id="PS51635">
    <property type="entry name" value="PNPLA"/>
    <property type="match status" value="1"/>
</dbReference>
<accession>A0A6N8U7S5</accession>
<keyword evidence="3 4" id="KW-0443">Lipid metabolism</keyword>
<gene>
    <name evidence="6" type="ORF">GSF08_05505</name>
</gene>
<feature type="short sequence motif" description="GXSXG" evidence="4">
    <location>
        <begin position="36"/>
        <end position="40"/>
    </location>
</feature>
<dbReference type="AlphaFoldDB" id="A0A6N8U7S5"/>
<feature type="active site" description="Proton acceptor" evidence="4">
    <location>
        <position position="177"/>
    </location>
</feature>
<dbReference type="RefSeq" id="WP_160624841.1">
    <property type="nucleotide sequence ID" value="NZ_WUUQ01000002.1"/>
</dbReference>
<dbReference type="GO" id="GO:0016042">
    <property type="term" value="P:lipid catabolic process"/>
    <property type="evidence" value="ECO:0007669"/>
    <property type="project" value="UniProtKB-UniRule"/>
</dbReference>
<dbReference type="GO" id="GO:0016787">
    <property type="term" value="F:hydrolase activity"/>
    <property type="evidence" value="ECO:0007669"/>
    <property type="project" value="UniProtKB-UniRule"/>
</dbReference>
<dbReference type="Pfam" id="PF01734">
    <property type="entry name" value="Patatin"/>
    <property type="match status" value="1"/>
</dbReference>
<feature type="active site" description="Nucleophile" evidence="4">
    <location>
        <position position="38"/>
    </location>
</feature>
<evidence type="ECO:0000259" key="5">
    <source>
        <dbReference type="PROSITE" id="PS51635"/>
    </source>
</evidence>
<organism evidence="6 7">
    <name type="scientific">Copranaerobaculum intestinale</name>
    <dbReference type="NCBI Taxonomy" id="2692629"/>
    <lineage>
        <taxon>Bacteria</taxon>
        <taxon>Bacillati</taxon>
        <taxon>Bacillota</taxon>
        <taxon>Erysipelotrichia</taxon>
        <taxon>Erysipelotrichales</taxon>
        <taxon>Erysipelotrichaceae</taxon>
        <taxon>Copranaerobaculum</taxon>
    </lineage>
</organism>
<dbReference type="PANTHER" id="PTHR14226:SF29">
    <property type="entry name" value="NEUROPATHY TARGET ESTERASE SWS"/>
    <property type="match status" value="1"/>
</dbReference>
<reference evidence="6 7" key="2">
    <citation type="submission" date="2020-01" db="EMBL/GenBank/DDBJ databases">
        <title>Clostridiaceae sp. nov. isolated from the gut of human by culturomics.</title>
        <authorList>
            <person name="Chang Y."/>
        </authorList>
    </citation>
    <scope>NUCLEOTIDE SEQUENCE [LARGE SCALE GENOMIC DNA]</scope>
    <source>
        <strain evidence="6 7">DONG20-135</strain>
    </source>
</reference>
<protein>
    <submittedName>
        <fullName evidence="6">Patatin-like phospholipase family protein</fullName>
    </submittedName>
</protein>
<sequence>MKSALVLGGGGSKGAYEIGVWKALRELDIHFDIVTGTSIGALIGAMVVQDDFAKAYDLWDHMDASQVIQNGISLDFDLDLLMSQRSQIKQMLASYIDHRGADIAPLIKMIENMFDADKFFASDIDFGCMTVCLDPYSPSPFVKSQFTKNNAHDFLLASASCFPAFPMKFMEGKRYIDGGYHDNVPIELARSLGADQIVAVDLKYKEEKVNSDDDVLYIEPNMPLGSFLDFKPETLHRNMRLGYLDTLKKFNVYYGYTYTFAAMDLPQIQAYEDAYERFLNNYRSDASQPIVNRLFQQLVDRSINKALAEYESYMFQYLRILEDCARMFDMDDELVYTFDDFVIELLRRFDTMVHTIDKVLISKKTIKEIALEVKNYRQEDIIYYLYHRLKQAKQQDRDDLSYLSVFFKKEYIAALTIFALKYQFQTK</sequence>
<evidence type="ECO:0000313" key="6">
    <source>
        <dbReference type="EMBL" id="MXQ73384.1"/>
    </source>
</evidence>
<dbReference type="EMBL" id="WUUQ01000002">
    <property type="protein sequence ID" value="MXQ73384.1"/>
    <property type="molecule type" value="Genomic_DNA"/>
</dbReference>